<comment type="caution">
    <text evidence="2">The sequence shown here is derived from an EMBL/GenBank/DDBJ whole genome shotgun (WGS) entry which is preliminary data.</text>
</comment>
<feature type="region of interest" description="Disordered" evidence="1">
    <location>
        <begin position="954"/>
        <end position="1008"/>
    </location>
</feature>
<feature type="compositionally biased region" description="Polar residues" evidence="1">
    <location>
        <begin position="955"/>
        <end position="966"/>
    </location>
</feature>
<gene>
    <name evidence="2" type="ORF">N0V91_000201</name>
</gene>
<accession>A0A9W8ZQH9</accession>
<feature type="region of interest" description="Disordered" evidence="1">
    <location>
        <begin position="716"/>
        <end position="748"/>
    </location>
</feature>
<feature type="region of interest" description="Disordered" evidence="1">
    <location>
        <begin position="1027"/>
        <end position="1088"/>
    </location>
</feature>
<feature type="compositionally biased region" description="Polar residues" evidence="1">
    <location>
        <begin position="1027"/>
        <end position="1037"/>
    </location>
</feature>
<evidence type="ECO:0000256" key="1">
    <source>
        <dbReference type="SAM" id="MobiDB-lite"/>
    </source>
</evidence>
<dbReference type="Proteomes" id="UP001140510">
    <property type="component" value="Unassembled WGS sequence"/>
</dbReference>
<dbReference type="SUPFAM" id="SSF90257">
    <property type="entry name" value="Myosin rod fragments"/>
    <property type="match status" value="1"/>
</dbReference>
<feature type="compositionally biased region" description="Basic and acidic residues" evidence="1">
    <location>
        <begin position="901"/>
        <end position="916"/>
    </location>
</feature>
<dbReference type="Gene3D" id="1.10.287.1490">
    <property type="match status" value="1"/>
</dbReference>
<feature type="compositionally biased region" description="Basic and acidic residues" evidence="1">
    <location>
        <begin position="731"/>
        <end position="748"/>
    </location>
</feature>
<sequence length="1088" mass="121466">MQAFIRSELSSELTRIIECPYPASLSRLEDLLNRADEVAIQACIHDRSPCAVTKLATLICDALPLWAYTSHVLQLLCCSAEFIEKLLLHNPGLLNALLMKANSSQRGFEDYLDLCVRLLSRPLPECIPLPASAQSFFLRVFERASRNPDMSTLQPVYSMLNGACRKVLNLLPAEVRQQFDRELCHILSSNGTGQNSMLLLWCFGIVILAEHPEEFSESQNFGLDQPTSRASPEKQWKTASGRKLFGSPNGMYKTINLTYLSVIWATKGDVGVSDAEAIEGIRIAVRTLRFVDAEARAGWPNSSTLAKNIFPKLPAKTLREGINPAVQLEALCFFAMIAGANSLPMETVTQYQRCLVTPEDFADSDAFREILLVSLPIFAPQMQDSLFRTLLSDVLDACIGDSTSRPLRSLVTLVDTMSAVSLTCPVLSTRLLQALSSATLQGKAWDLGRGTALTTDVGCRTYAASLHGEFLAATISSVLNLAITGRSEELSLPPQLIYGLITRQRNLPHLPKQCSHAVSHPNDNSVSLFQQESTPFTGQHLQDWRNRLNSELESQNSYQRHSIVRSVAQICQDLETRCNTVEEPLRREKAQSHELEQRVEELSEQVSSLESQAADYRFHLDGLEDEKIGLADEKDRISAKLDELGVRFEEANRDADEALRNAREEFNARELELRSTILNHEEHLQTREATIRELNGTLSDVRNSSEHKEEELRTLGERYEDLQTRLGDSNRQLDDERKAKSRQSEDMLKLKERGIDLEHQLQNTESELEAMTGQLSNLEVSHQELKQSSGEALRDLEARYTADMEASATRAREERDKLNSKLTDTAQINRQLKDAHDKTRRELHALQNTFSTLETKAQELDVLCGEQEGELEDLRTLRRNVLASMGLATQNPLAIRSASRSQKDETVPETPRETREHRRRKSAIQTQDTVLKASTAAQGFTNTAMENVAEASFAASDQESQNGSTPKRQKPRPSFKVPTMQTPFNQRPALASRSTSKKLSPVKRSALRQMSPNRRHTTVGFAGVSETEVQGQMQEPASTGKRRGSLRGASQEDFDVDDFLAGTPFTPGAFASGTGRLPEDNEATMTEL</sequence>
<evidence type="ECO:0000313" key="3">
    <source>
        <dbReference type="Proteomes" id="UP001140510"/>
    </source>
</evidence>
<protein>
    <submittedName>
        <fullName evidence="2">Uncharacterized protein</fullName>
    </submittedName>
</protein>
<organism evidence="2 3">
    <name type="scientific">Didymella pomorum</name>
    <dbReference type="NCBI Taxonomy" id="749634"/>
    <lineage>
        <taxon>Eukaryota</taxon>
        <taxon>Fungi</taxon>
        <taxon>Dikarya</taxon>
        <taxon>Ascomycota</taxon>
        <taxon>Pezizomycotina</taxon>
        <taxon>Dothideomycetes</taxon>
        <taxon>Pleosporomycetidae</taxon>
        <taxon>Pleosporales</taxon>
        <taxon>Pleosporineae</taxon>
        <taxon>Didymellaceae</taxon>
        <taxon>Didymella</taxon>
    </lineage>
</organism>
<proteinExistence type="predicted"/>
<feature type="region of interest" description="Disordered" evidence="1">
    <location>
        <begin position="892"/>
        <end position="929"/>
    </location>
</feature>
<dbReference type="OrthoDB" id="5332870at2759"/>
<name>A0A9W8ZQH9_9PLEO</name>
<reference evidence="2" key="1">
    <citation type="submission" date="2022-10" db="EMBL/GenBank/DDBJ databases">
        <title>Tapping the CABI collections for fungal endophytes: first genome assemblies for Collariella, Neodidymelliopsis, Ascochyta clinopodiicola, Didymella pomorum, Didymosphaeria variabile, Neocosmospora piperis and Neocucurbitaria cava.</title>
        <authorList>
            <person name="Hill R."/>
        </authorList>
    </citation>
    <scope>NUCLEOTIDE SEQUENCE</scope>
    <source>
        <strain evidence="2">IMI 355091</strain>
    </source>
</reference>
<keyword evidence="3" id="KW-1185">Reference proteome</keyword>
<dbReference type="AlphaFoldDB" id="A0A9W8ZQH9"/>
<evidence type="ECO:0000313" key="2">
    <source>
        <dbReference type="EMBL" id="KAJ4413227.1"/>
    </source>
</evidence>
<dbReference type="EMBL" id="JAPEVA010000001">
    <property type="protein sequence ID" value="KAJ4413227.1"/>
    <property type="molecule type" value="Genomic_DNA"/>
</dbReference>